<dbReference type="InterPro" id="IPR018198">
    <property type="entry name" value="ATP_PRibTrfase_CS"/>
</dbReference>
<feature type="domain" description="ATP phosphoribosyltransferase catalytic" evidence="8">
    <location>
        <begin position="48"/>
        <end position="224"/>
    </location>
</feature>
<keyword evidence="4" id="KW-0028">Amino-acid biosynthesis</keyword>
<dbReference type="PROSITE" id="PS01316">
    <property type="entry name" value="ATP_P_PHORIBOSYLTR"/>
    <property type="match status" value="1"/>
</dbReference>
<accession>I0Z2W4</accession>
<evidence type="ECO:0000256" key="4">
    <source>
        <dbReference type="ARBA" id="ARBA00022605"/>
    </source>
</evidence>
<comment type="catalytic activity">
    <reaction evidence="1">
        <text>1-(5-phospho-beta-D-ribosyl)-ATP + diphosphate = 5-phospho-alpha-D-ribose 1-diphosphate + ATP</text>
        <dbReference type="Rhea" id="RHEA:18473"/>
        <dbReference type="ChEBI" id="CHEBI:30616"/>
        <dbReference type="ChEBI" id="CHEBI:33019"/>
        <dbReference type="ChEBI" id="CHEBI:58017"/>
        <dbReference type="ChEBI" id="CHEBI:73183"/>
        <dbReference type="EC" id="2.4.2.17"/>
    </reaction>
</comment>
<dbReference type="eggNOG" id="KOG2831">
    <property type="taxonomic scope" value="Eukaryota"/>
</dbReference>
<dbReference type="AlphaFoldDB" id="I0Z2W4"/>
<dbReference type="GO" id="GO:0003879">
    <property type="term" value="F:ATP phosphoribosyltransferase activity"/>
    <property type="evidence" value="ECO:0007669"/>
    <property type="project" value="UniProtKB-EC"/>
</dbReference>
<dbReference type="Gene3D" id="3.30.70.120">
    <property type="match status" value="1"/>
</dbReference>
<dbReference type="UniPathway" id="UPA00031">
    <property type="reaction ID" value="UER00006"/>
</dbReference>
<dbReference type="InterPro" id="IPR015867">
    <property type="entry name" value="N-reg_PII/ATP_PRibTrfase_C"/>
</dbReference>
<evidence type="ECO:0000256" key="7">
    <source>
        <dbReference type="ARBA" id="ARBA00023102"/>
    </source>
</evidence>
<dbReference type="RefSeq" id="XP_005649527.1">
    <property type="nucleotide sequence ID" value="XM_005649470.1"/>
</dbReference>
<dbReference type="OrthoDB" id="2574at2759"/>
<evidence type="ECO:0000256" key="5">
    <source>
        <dbReference type="ARBA" id="ARBA00022676"/>
    </source>
</evidence>
<evidence type="ECO:0000259" key="8">
    <source>
        <dbReference type="Pfam" id="PF01634"/>
    </source>
</evidence>
<dbReference type="SUPFAM" id="SSF53850">
    <property type="entry name" value="Periplasmic binding protein-like II"/>
    <property type="match status" value="1"/>
</dbReference>
<dbReference type="EC" id="2.4.2.17" evidence="3"/>
<dbReference type="PANTHER" id="PTHR21403:SF8">
    <property type="entry name" value="ATP PHOSPHORIBOSYLTRANSFERASE"/>
    <property type="match status" value="1"/>
</dbReference>
<organism evidence="10 11">
    <name type="scientific">Coccomyxa subellipsoidea (strain C-169)</name>
    <name type="common">Green microalga</name>
    <dbReference type="NCBI Taxonomy" id="574566"/>
    <lineage>
        <taxon>Eukaryota</taxon>
        <taxon>Viridiplantae</taxon>
        <taxon>Chlorophyta</taxon>
        <taxon>core chlorophytes</taxon>
        <taxon>Trebouxiophyceae</taxon>
        <taxon>Trebouxiophyceae incertae sedis</taxon>
        <taxon>Coccomyxaceae</taxon>
        <taxon>Coccomyxa</taxon>
        <taxon>Coccomyxa subellipsoidea</taxon>
    </lineage>
</organism>
<dbReference type="InterPro" id="IPR013115">
    <property type="entry name" value="HisG_C"/>
</dbReference>
<reference evidence="10 11" key="1">
    <citation type="journal article" date="2012" name="Genome Biol.">
        <title>The genome of the polar eukaryotic microalga coccomyxa subellipsoidea reveals traits of cold adaptation.</title>
        <authorList>
            <person name="Blanc G."/>
            <person name="Agarkova I."/>
            <person name="Grimwood J."/>
            <person name="Kuo A."/>
            <person name="Brueggeman A."/>
            <person name="Dunigan D."/>
            <person name="Gurnon J."/>
            <person name="Ladunga I."/>
            <person name="Lindquist E."/>
            <person name="Lucas S."/>
            <person name="Pangilinan J."/>
            <person name="Proschold T."/>
            <person name="Salamov A."/>
            <person name="Schmutz J."/>
            <person name="Weeks D."/>
            <person name="Yamada T."/>
            <person name="Claverie J.M."/>
            <person name="Grigoriev I."/>
            <person name="Van Etten J."/>
            <person name="Lomsadze A."/>
            <person name="Borodovsky M."/>
        </authorList>
    </citation>
    <scope>NUCLEOTIDE SEQUENCE [LARGE SCALE GENOMIC DNA]</scope>
    <source>
        <strain evidence="10 11">C-169</strain>
    </source>
</reference>
<name>I0Z2W4_COCSC</name>
<evidence type="ECO:0000256" key="1">
    <source>
        <dbReference type="ARBA" id="ARBA00000915"/>
    </source>
</evidence>
<keyword evidence="7" id="KW-0368">Histidine biosynthesis</keyword>
<evidence type="ECO:0000259" key="9">
    <source>
        <dbReference type="Pfam" id="PF08029"/>
    </source>
</evidence>
<keyword evidence="5" id="KW-0328">Glycosyltransferase</keyword>
<dbReference type="GO" id="GO:0000105">
    <property type="term" value="P:L-histidine biosynthetic process"/>
    <property type="evidence" value="ECO:0007669"/>
    <property type="project" value="UniProtKB-UniPathway"/>
</dbReference>
<feature type="domain" description="Histidine biosynthesis HisG C-terminal" evidence="9">
    <location>
        <begin position="229"/>
        <end position="319"/>
    </location>
</feature>
<dbReference type="CDD" id="cd13593">
    <property type="entry name" value="PBP2_HisGL3"/>
    <property type="match status" value="1"/>
</dbReference>
<dbReference type="KEGG" id="csl:COCSUDRAFT_40356"/>
<keyword evidence="6 10" id="KW-0808">Transferase</keyword>
<dbReference type="FunFam" id="3.40.190.10:FF:000118">
    <property type="entry name" value="ATP phosphoribosyltransferase 2, chloroplastic"/>
    <property type="match status" value="1"/>
</dbReference>
<dbReference type="Gene3D" id="3.40.190.10">
    <property type="entry name" value="Periplasmic binding protein-like II"/>
    <property type="match status" value="2"/>
</dbReference>
<dbReference type="InterPro" id="IPR011322">
    <property type="entry name" value="N-reg_PII-like_a/b"/>
</dbReference>
<gene>
    <name evidence="10" type="ORF">COCSUDRAFT_40356</name>
</gene>
<dbReference type="EMBL" id="AGSI01000004">
    <property type="protein sequence ID" value="EIE24983.1"/>
    <property type="molecule type" value="Genomic_DNA"/>
</dbReference>
<dbReference type="InterPro" id="IPR001348">
    <property type="entry name" value="ATP_PRibTrfase_HisG"/>
</dbReference>
<evidence type="ECO:0000256" key="6">
    <source>
        <dbReference type="ARBA" id="ARBA00022679"/>
    </source>
</evidence>
<dbReference type="Pfam" id="PF01634">
    <property type="entry name" value="HisG"/>
    <property type="match status" value="1"/>
</dbReference>
<sequence length="350" mass="38138">MAVPSKGRMAEDTIQLLKDCQLSVYKPNPRQYIASISQMPGLEVWFQRASDVVRKLMYGDVDLGIVGYDMYAEIAHGDSGLIVLHDSLGFGKCHLGLGIPTGGKWADINSIDDLRRMPEWNETNPLRVVTGYHNVARKFFSEQGFEHVVLLSADGALEAAPLMGTADIILDLVSTGVTLRENNLKEIEGGRIVDSQGVLVANKRALREQPGLLAVVHELIERLEAHLKAENYYSVVANMRGSSPGEVAHNILSSDGLRGLQGPTITPVYSMDPDSNGSGAAESPSLYSATICVPKKRLYKSIKDLRAIGGSGVLVQPMTYIFDEEPERWQKVLAALDIDIGDPLLASLEP</sequence>
<dbReference type="GeneID" id="17042984"/>
<dbReference type="SUPFAM" id="SSF54913">
    <property type="entry name" value="GlnB-like"/>
    <property type="match status" value="1"/>
</dbReference>
<dbReference type="GO" id="GO:0000287">
    <property type="term" value="F:magnesium ion binding"/>
    <property type="evidence" value="ECO:0007669"/>
    <property type="project" value="InterPro"/>
</dbReference>
<comment type="pathway">
    <text evidence="2">Amino-acid biosynthesis; L-histidine biosynthesis; L-histidine from 5-phospho-alpha-D-ribose 1-diphosphate: step 1/9.</text>
</comment>
<dbReference type="Pfam" id="PF08029">
    <property type="entry name" value="HisG_C"/>
    <property type="match status" value="1"/>
</dbReference>
<evidence type="ECO:0000256" key="3">
    <source>
        <dbReference type="ARBA" id="ARBA00011946"/>
    </source>
</evidence>
<evidence type="ECO:0000256" key="2">
    <source>
        <dbReference type="ARBA" id="ARBA00004667"/>
    </source>
</evidence>
<evidence type="ECO:0000313" key="10">
    <source>
        <dbReference type="EMBL" id="EIE24983.1"/>
    </source>
</evidence>
<dbReference type="PANTHER" id="PTHR21403">
    <property type="entry name" value="ATP PHOSPHORIBOSYLTRANSFERASE ATP-PRTASE"/>
    <property type="match status" value="1"/>
</dbReference>
<keyword evidence="11" id="KW-1185">Reference proteome</keyword>
<proteinExistence type="predicted"/>
<dbReference type="NCBIfam" id="TIGR00070">
    <property type="entry name" value="hisG"/>
    <property type="match status" value="1"/>
</dbReference>
<evidence type="ECO:0000313" key="11">
    <source>
        <dbReference type="Proteomes" id="UP000007264"/>
    </source>
</evidence>
<comment type="caution">
    <text evidence="10">The sequence shown here is derived from an EMBL/GenBank/DDBJ whole genome shotgun (WGS) entry which is preliminary data.</text>
</comment>
<dbReference type="Proteomes" id="UP000007264">
    <property type="component" value="Unassembled WGS sequence"/>
</dbReference>
<dbReference type="GO" id="GO:0005737">
    <property type="term" value="C:cytoplasm"/>
    <property type="evidence" value="ECO:0007669"/>
    <property type="project" value="InterPro"/>
</dbReference>
<dbReference type="STRING" id="574566.I0Z2W4"/>
<dbReference type="InterPro" id="IPR013820">
    <property type="entry name" value="ATP_PRibTrfase_cat"/>
</dbReference>
<protein>
    <recommendedName>
        <fullName evidence="3">ATP phosphoribosyltransferase</fullName>
        <ecNumber evidence="3">2.4.2.17</ecNumber>
    </recommendedName>
</protein>